<dbReference type="Pfam" id="PF01281">
    <property type="entry name" value="Ribosomal_L9_N"/>
    <property type="match status" value="1"/>
</dbReference>
<accession>A0AAX3BEJ8</accession>
<evidence type="ECO:0000256" key="4">
    <source>
        <dbReference type="ARBA" id="ARBA00022980"/>
    </source>
</evidence>
<evidence type="ECO:0000256" key="5">
    <source>
        <dbReference type="ARBA" id="ARBA00023274"/>
    </source>
</evidence>
<dbReference type="RefSeq" id="WP_271435897.1">
    <property type="nucleotide sequence ID" value="NZ_CP073355.1"/>
</dbReference>
<dbReference type="InterPro" id="IPR009027">
    <property type="entry name" value="Ribosomal_bL9/RNase_H1_N"/>
</dbReference>
<evidence type="ECO:0000256" key="7">
    <source>
        <dbReference type="HAMAP-Rule" id="MF_00503"/>
    </source>
</evidence>
<protein>
    <recommendedName>
        <fullName evidence="6 7">Large ribosomal subunit protein bL9</fullName>
    </recommendedName>
</protein>
<feature type="domain" description="Large ribosomal subunit protein bL9 C-terminal" evidence="9">
    <location>
        <begin position="64"/>
        <end position="144"/>
    </location>
</feature>
<dbReference type="InterPro" id="IPR020594">
    <property type="entry name" value="Ribosomal_bL9_bac/chp"/>
</dbReference>
<feature type="domain" description="Ribosomal protein L9" evidence="8">
    <location>
        <begin position="1"/>
        <end position="46"/>
    </location>
</feature>
<dbReference type="GO" id="GO:0003735">
    <property type="term" value="F:structural constituent of ribosome"/>
    <property type="evidence" value="ECO:0007669"/>
    <property type="project" value="InterPro"/>
</dbReference>
<dbReference type="Gene3D" id="3.40.5.10">
    <property type="entry name" value="Ribosomal protein L9, N-terminal domain"/>
    <property type="match status" value="1"/>
</dbReference>
<dbReference type="SUPFAM" id="SSF55658">
    <property type="entry name" value="L9 N-domain-like"/>
    <property type="match status" value="1"/>
</dbReference>
<evidence type="ECO:0000256" key="3">
    <source>
        <dbReference type="ARBA" id="ARBA00022884"/>
    </source>
</evidence>
<dbReference type="InterPro" id="IPR020070">
    <property type="entry name" value="Ribosomal_bL9_N"/>
</dbReference>
<evidence type="ECO:0000259" key="8">
    <source>
        <dbReference type="Pfam" id="PF01281"/>
    </source>
</evidence>
<dbReference type="SUPFAM" id="SSF55653">
    <property type="entry name" value="Ribosomal protein L9 C-domain"/>
    <property type="match status" value="1"/>
</dbReference>
<comment type="similarity">
    <text evidence="1 7">Belongs to the bacterial ribosomal protein bL9 family.</text>
</comment>
<sequence>MRVILLENVIGLGKAGEIKEVRDGYGRNHLIPKKLAVLATKEQEHHFQRLAAKLAEKAKQQFENAMQLKDSLEKETLEISARVGEGGRLFGSITNTDVANLLAQKGYTIEKRKIVNEHIKTVGEHTVRIRLDEGVTAEVKLVVKPE</sequence>
<evidence type="ECO:0000256" key="2">
    <source>
        <dbReference type="ARBA" id="ARBA00022730"/>
    </source>
</evidence>
<dbReference type="KEGG" id="taqu:KDW03_02905"/>
<dbReference type="GO" id="GO:0019843">
    <property type="term" value="F:rRNA binding"/>
    <property type="evidence" value="ECO:0007669"/>
    <property type="project" value="UniProtKB-UniRule"/>
</dbReference>
<keyword evidence="11" id="KW-1185">Reference proteome</keyword>
<evidence type="ECO:0000259" key="9">
    <source>
        <dbReference type="Pfam" id="PF03948"/>
    </source>
</evidence>
<organism evidence="10 11">
    <name type="scientific">Thermospira aquatica</name>
    <dbReference type="NCBI Taxonomy" id="2828656"/>
    <lineage>
        <taxon>Bacteria</taxon>
        <taxon>Pseudomonadati</taxon>
        <taxon>Spirochaetota</taxon>
        <taxon>Spirochaetia</taxon>
        <taxon>Brevinematales</taxon>
        <taxon>Thermospiraceae</taxon>
        <taxon>Thermospira</taxon>
    </lineage>
</organism>
<comment type="function">
    <text evidence="7">Binds to the 23S rRNA.</text>
</comment>
<dbReference type="Proteomes" id="UP001056539">
    <property type="component" value="Chromosome"/>
</dbReference>
<keyword evidence="3 7" id="KW-0694">RNA-binding</keyword>
<keyword evidence="2 7" id="KW-0699">rRNA-binding</keyword>
<evidence type="ECO:0000256" key="1">
    <source>
        <dbReference type="ARBA" id="ARBA00010605"/>
    </source>
</evidence>
<dbReference type="EMBL" id="CP073355">
    <property type="protein sequence ID" value="URA10768.1"/>
    <property type="molecule type" value="Genomic_DNA"/>
</dbReference>
<dbReference type="Pfam" id="PF03948">
    <property type="entry name" value="Ribosomal_L9_C"/>
    <property type="match status" value="1"/>
</dbReference>
<dbReference type="AlphaFoldDB" id="A0AAX3BEJ8"/>
<dbReference type="InterPro" id="IPR036935">
    <property type="entry name" value="Ribosomal_bL9_N_sf"/>
</dbReference>
<dbReference type="Gene3D" id="3.10.430.100">
    <property type="entry name" value="Ribosomal protein L9, C-terminal domain"/>
    <property type="match status" value="1"/>
</dbReference>
<dbReference type="HAMAP" id="MF_00503">
    <property type="entry name" value="Ribosomal_bL9"/>
    <property type="match status" value="1"/>
</dbReference>
<dbReference type="InterPro" id="IPR036791">
    <property type="entry name" value="Ribosomal_bL9_C_sf"/>
</dbReference>
<reference evidence="10" key="2">
    <citation type="submission" date="2022-06" db="EMBL/GenBank/DDBJ databases">
        <title>Thermospira aquatica gen. nov., sp. nov.</title>
        <authorList>
            <person name="Ben Ali Gam Z."/>
            <person name="Labat M."/>
        </authorList>
    </citation>
    <scope>NUCLEOTIDE SEQUENCE</scope>
    <source>
        <strain evidence="10">F1F22</strain>
    </source>
</reference>
<dbReference type="PANTHER" id="PTHR21368">
    <property type="entry name" value="50S RIBOSOMAL PROTEIN L9"/>
    <property type="match status" value="1"/>
</dbReference>
<dbReference type="GO" id="GO:1990904">
    <property type="term" value="C:ribonucleoprotein complex"/>
    <property type="evidence" value="ECO:0007669"/>
    <property type="project" value="UniProtKB-KW"/>
</dbReference>
<dbReference type="NCBIfam" id="TIGR00158">
    <property type="entry name" value="L9"/>
    <property type="match status" value="1"/>
</dbReference>
<reference evidence="10" key="1">
    <citation type="submission" date="2021-04" db="EMBL/GenBank/DDBJ databases">
        <authorList>
            <person name="Postec A."/>
        </authorList>
    </citation>
    <scope>NUCLEOTIDE SEQUENCE</scope>
    <source>
        <strain evidence="10">F1F22</strain>
    </source>
</reference>
<dbReference type="InterPro" id="IPR000244">
    <property type="entry name" value="Ribosomal_bL9"/>
</dbReference>
<dbReference type="GO" id="GO:0005840">
    <property type="term" value="C:ribosome"/>
    <property type="evidence" value="ECO:0007669"/>
    <property type="project" value="UniProtKB-KW"/>
</dbReference>
<evidence type="ECO:0000256" key="6">
    <source>
        <dbReference type="ARBA" id="ARBA00035292"/>
    </source>
</evidence>
<keyword evidence="4 7" id="KW-0689">Ribosomal protein</keyword>
<evidence type="ECO:0000313" key="10">
    <source>
        <dbReference type="EMBL" id="URA10768.1"/>
    </source>
</evidence>
<dbReference type="GO" id="GO:0006412">
    <property type="term" value="P:translation"/>
    <property type="evidence" value="ECO:0007669"/>
    <property type="project" value="UniProtKB-UniRule"/>
</dbReference>
<name>A0AAX3BEJ8_9SPIR</name>
<proteinExistence type="inferred from homology"/>
<gene>
    <name evidence="7 10" type="primary">rplI</name>
    <name evidence="10" type="ORF">KDW03_02905</name>
</gene>
<evidence type="ECO:0000313" key="11">
    <source>
        <dbReference type="Proteomes" id="UP001056539"/>
    </source>
</evidence>
<dbReference type="InterPro" id="IPR020069">
    <property type="entry name" value="Ribosomal_bL9_C"/>
</dbReference>
<keyword evidence="5 7" id="KW-0687">Ribonucleoprotein</keyword>